<dbReference type="InterPro" id="IPR008906">
    <property type="entry name" value="HATC_C_dom"/>
</dbReference>
<dbReference type="RefSeq" id="XP_018254998.1">
    <property type="nucleotide sequence ID" value="XM_018402210.1"/>
</dbReference>
<evidence type="ECO:0000259" key="1">
    <source>
        <dbReference type="Pfam" id="PF05699"/>
    </source>
</evidence>
<dbReference type="VEuPathDB" id="FungiDB:FOXG_21841"/>
<dbReference type="KEGG" id="fox:FOXG_21841"/>
<dbReference type="EMBL" id="DS231720">
    <property type="protein sequence ID" value="KNB16953.1"/>
    <property type="molecule type" value="Genomic_DNA"/>
</dbReference>
<name>A0A0J9W1R2_FUSO4</name>
<proteinExistence type="predicted"/>
<protein>
    <recommendedName>
        <fullName evidence="1">HAT C-terminal dimerisation domain-containing protein</fullName>
    </recommendedName>
</protein>
<reference evidence="2" key="1">
    <citation type="submission" date="2007-04" db="EMBL/GenBank/DDBJ databases">
        <authorList>
            <consortium name="The Broad Institute Genome Sequencing Platform"/>
            <person name="Birren B."/>
            <person name="Lander E."/>
            <person name="Galagan J."/>
            <person name="Nusbaum C."/>
            <person name="Devon K."/>
            <person name="Ma L.-J."/>
            <person name="Jaffe D."/>
            <person name="Butler J."/>
            <person name="Alvarez P."/>
            <person name="Gnerre S."/>
            <person name="Grabherr M."/>
            <person name="Kleber M."/>
            <person name="Mauceli E."/>
            <person name="Brockman W."/>
            <person name="MacCallum I.A."/>
            <person name="Young S."/>
            <person name="LaButti K."/>
            <person name="DeCaprio D."/>
            <person name="Crawford M."/>
            <person name="Koehrsen M."/>
            <person name="Engels R."/>
            <person name="Montgomery P."/>
            <person name="Pearson M."/>
            <person name="Howarth C."/>
            <person name="Larson L."/>
            <person name="White J."/>
            <person name="O'Leary S."/>
            <person name="Kodira C."/>
            <person name="Zeng Q."/>
            <person name="Yandava C."/>
            <person name="Alvarado L."/>
            <person name="Kistler C."/>
            <person name="Shim W.-B."/>
            <person name="Kang S."/>
            <person name="Woloshuk C."/>
        </authorList>
    </citation>
    <scope>NUCLEOTIDE SEQUENCE</scope>
    <source>
        <strain evidence="2">4287</strain>
    </source>
</reference>
<dbReference type="Proteomes" id="UP000009097">
    <property type="component" value="Unassembled WGS sequence"/>
</dbReference>
<dbReference type="SUPFAM" id="SSF53098">
    <property type="entry name" value="Ribonuclease H-like"/>
    <property type="match status" value="1"/>
</dbReference>
<evidence type="ECO:0000313" key="2">
    <source>
        <dbReference type="EMBL" id="KNB16953.1"/>
    </source>
</evidence>
<dbReference type="GO" id="GO:0046983">
    <property type="term" value="F:protein dimerization activity"/>
    <property type="evidence" value="ECO:0007669"/>
    <property type="project" value="InterPro"/>
</dbReference>
<sequence length="274" mass="31241">MAIHAWFVHATDVKHRIISSITERCRRVIGLGSPLTDCSSQPSNRKRLRQTALAQHALCQVGHPPGSPLSPPLFLFSNADLVQHKIDLKSGSIAFIDDHSAWVTAPTAGANRAGIQAVIDRALDWERRSGATCKEDKTVIIHFTRRPERTDESLYRIKGQTIIPKKSGKIQGLVMDKHRFITQLLFVILEYNGPVRAREYNPFDSFQDELMSYPNSEEESVADEFERWQSTKQDIFPKHDNPLEYWSAKRFEYPRVEKMAIDVLSVLAMAAEWL</sequence>
<dbReference type="Pfam" id="PF05699">
    <property type="entry name" value="Dimer_Tnp_hAT"/>
    <property type="match status" value="1"/>
</dbReference>
<organism evidence="2 3">
    <name type="scientific">Fusarium oxysporum f. sp. lycopersici (strain 4287 / CBS 123668 / FGSC 9935 / NRRL 34936)</name>
    <name type="common">Fusarium vascular wilt of tomato</name>
    <dbReference type="NCBI Taxonomy" id="426428"/>
    <lineage>
        <taxon>Eukaryota</taxon>
        <taxon>Fungi</taxon>
        <taxon>Dikarya</taxon>
        <taxon>Ascomycota</taxon>
        <taxon>Pezizomycotina</taxon>
        <taxon>Sordariomycetes</taxon>
        <taxon>Hypocreomycetidae</taxon>
        <taxon>Hypocreales</taxon>
        <taxon>Nectriaceae</taxon>
        <taxon>Fusarium</taxon>
        <taxon>Fusarium oxysporum species complex</taxon>
    </lineage>
</organism>
<feature type="domain" description="HAT C-terminal dimerisation" evidence="1">
    <location>
        <begin position="232"/>
        <end position="272"/>
    </location>
</feature>
<dbReference type="InterPro" id="IPR012337">
    <property type="entry name" value="RNaseH-like_sf"/>
</dbReference>
<evidence type="ECO:0000313" key="3">
    <source>
        <dbReference type="Proteomes" id="UP000009097"/>
    </source>
</evidence>
<dbReference type="GeneID" id="28962547"/>
<reference evidence="2" key="2">
    <citation type="journal article" date="2010" name="Nature">
        <title>Comparative genomics reveals mobile pathogenicity chromosomes in Fusarium.</title>
        <authorList>
            <person name="Ma L.J."/>
            <person name="van der Does H.C."/>
            <person name="Borkovich K.A."/>
            <person name="Coleman J.J."/>
            <person name="Daboussi M.J."/>
            <person name="Di Pietro A."/>
            <person name="Dufresne M."/>
            <person name="Freitag M."/>
            <person name="Grabherr M."/>
            <person name="Henrissat B."/>
            <person name="Houterman P.M."/>
            <person name="Kang S."/>
            <person name="Shim W.B."/>
            <person name="Woloshuk C."/>
            <person name="Xie X."/>
            <person name="Xu J.R."/>
            <person name="Antoniw J."/>
            <person name="Baker S.E."/>
            <person name="Bluhm B.H."/>
            <person name="Breakspear A."/>
            <person name="Brown D.W."/>
            <person name="Butchko R.A."/>
            <person name="Chapman S."/>
            <person name="Coulson R."/>
            <person name="Coutinho P.M."/>
            <person name="Danchin E.G."/>
            <person name="Diener A."/>
            <person name="Gale L.R."/>
            <person name="Gardiner D.M."/>
            <person name="Goff S."/>
            <person name="Hammond-Kosack K.E."/>
            <person name="Hilburn K."/>
            <person name="Hua-Van A."/>
            <person name="Jonkers W."/>
            <person name="Kazan K."/>
            <person name="Kodira C.D."/>
            <person name="Koehrsen M."/>
            <person name="Kumar L."/>
            <person name="Lee Y.H."/>
            <person name="Li L."/>
            <person name="Manners J.M."/>
            <person name="Miranda-Saavedra D."/>
            <person name="Mukherjee M."/>
            <person name="Park G."/>
            <person name="Park J."/>
            <person name="Park S.Y."/>
            <person name="Proctor R.H."/>
            <person name="Regev A."/>
            <person name="Ruiz-Roldan M.C."/>
            <person name="Sain D."/>
            <person name="Sakthikumar S."/>
            <person name="Sykes S."/>
            <person name="Schwartz D.C."/>
            <person name="Turgeon B.G."/>
            <person name="Wapinski I."/>
            <person name="Yoder O."/>
            <person name="Young S."/>
            <person name="Zeng Q."/>
            <person name="Zhou S."/>
            <person name="Galagan J."/>
            <person name="Cuomo C.A."/>
            <person name="Kistler H.C."/>
            <person name="Rep M."/>
        </authorList>
    </citation>
    <scope>NUCLEOTIDE SEQUENCE [LARGE SCALE GENOMIC DNA]</scope>
    <source>
        <strain evidence="2">4287</strain>
    </source>
</reference>
<gene>
    <name evidence="2" type="ORF">FOXG_21841</name>
</gene>
<dbReference type="AlphaFoldDB" id="A0A0J9W1R2"/>
<accession>A0A0J9W1R2</accession>